<feature type="domain" description="RNase H type-1" evidence="1">
    <location>
        <begin position="7"/>
        <end position="83"/>
    </location>
</feature>
<dbReference type="Pfam" id="PF13456">
    <property type="entry name" value="RVT_3"/>
    <property type="match status" value="1"/>
</dbReference>
<evidence type="ECO:0000259" key="1">
    <source>
        <dbReference type="Pfam" id="PF13456"/>
    </source>
</evidence>
<name>A0A8T1U1Z5_9STRA</name>
<dbReference type="Proteomes" id="UP000688947">
    <property type="component" value="Unassembled WGS sequence"/>
</dbReference>
<organism evidence="2 3">
    <name type="scientific">Phytophthora cactorum</name>
    <dbReference type="NCBI Taxonomy" id="29920"/>
    <lineage>
        <taxon>Eukaryota</taxon>
        <taxon>Sar</taxon>
        <taxon>Stramenopiles</taxon>
        <taxon>Oomycota</taxon>
        <taxon>Peronosporomycetes</taxon>
        <taxon>Peronosporales</taxon>
        <taxon>Peronosporaceae</taxon>
        <taxon>Phytophthora</taxon>
    </lineage>
</organism>
<dbReference type="OrthoDB" id="124261at2759"/>
<dbReference type="EMBL" id="JAENGZ010001019">
    <property type="protein sequence ID" value="KAG6951396.1"/>
    <property type="molecule type" value="Genomic_DNA"/>
</dbReference>
<dbReference type="AlphaFoldDB" id="A0A8T1U1Z5"/>
<gene>
    <name evidence="2" type="ORF">JG687_00013641</name>
</gene>
<dbReference type="InterPro" id="IPR002156">
    <property type="entry name" value="RNaseH_domain"/>
</dbReference>
<evidence type="ECO:0000313" key="3">
    <source>
        <dbReference type="Proteomes" id="UP000688947"/>
    </source>
</evidence>
<dbReference type="GO" id="GO:0003676">
    <property type="term" value="F:nucleic acid binding"/>
    <property type="evidence" value="ECO:0007669"/>
    <property type="project" value="InterPro"/>
</dbReference>
<evidence type="ECO:0000313" key="2">
    <source>
        <dbReference type="EMBL" id="KAG6951396.1"/>
    </source>
</evidence>
<protein>
    <recommendedName>
        <fullName evidence="1">RNase H type-1 domain-containing protein</fullName>
    </recommendedName>
</protein>
<accession>A0A8T1U1Z5</accession>
<proteinExistence type="predicted"/>
<dbReference type="VEuPathDB" id="FungiDB:PC110_g3833"/>
<comment type="caution">
    <text evidence="2">The sequence shown here is derived from an EMBL/GenBank/DDBJ whole genome shotgun (WGS) entry which is preliminary data.</text>
</comment>
<sequence length="128" mass="15048">MSFACRRTTNNVAENCGLVMGLRECHQRGWTPLRVIGDSNLVIQQHKRRTPPRARHRQARYWQCRLLTDMLTVVSWTHHYGDYSTMLTNMAMDSKRSIQVSSDRLDVRWDKVHASALHDSKRSDPYDY</sequence>
<dbReference type="GO" id="GO:0004523">
    <property type="term" value="F:RNA-DNA hybrid ribonuclease activity"/>
    <property type="evidence" value="ECO:0007669"/>
    <property type="project" value="InterPro"/>
</dbReference>
<reference evidence="2" key="1">
    <citation type="submission" date="2021-01" db="EMBL/GenBank/DDBJ databases">
        <title>Phytophthora aleatoria, a newly-described species from Pinus radiata is distinct from Phytophthora cactorum isolates based on comparative genomics.</title>
        <authorList>
            <person name="Mcdougal R."/>
            <person name="Panda P."/>
            <person name="Williams N."/>
            <person name="Studholme D.J."/>
        </authorList>
    </citation>
    <scope>NUCLEOTIDE SEQUENCE</scope>
    <source>
        <strain evidence="2">NZFS 3830</strain>
    </source>
</reference>